<feature type="region of interest" description="Disordered" evidence="8">
    <location>
        <begin position="1"/>
        <end position="40"/>
    </location>
</feature>
<feature type="region of interest" description="Disordered" evidence="8">
    <location>
        <begin position="427"/>
        <end position="448"/>
    </location>
</feature>
<comment type="subcellular location">
    <subcellularLocation>
        <location evidence="1">Mitochondrion inner membrane</location>
        <topology evidence="1">Single-pass membrane protein</topology>
    </subcellularLocation>
</comment>
<organism evidence="10 11">
    <name type="scientific">Geranomyces variabilis</name>
    <dbReference type="NCBI Taxonomy" id="109894"/>
    <lineage>
        <taxon>Eukaryota</taxon>
        <taxon>Fungi</taxon>
        <taxon>Fungi incertae sedis</taxon>
        <taxon>Chytridiomycota</taxon>
        <taxon>Chytridiomycota incertae sedis</taxon>
        <taxon>Chytridiomycetes</taxon>
        <taxon>Spizellomycetales</taxon>
        <taxon>Powellomycetaceae</taxon>
        <taxon>Geranomyces</taxon>
    </lineage>
</organism>
<keyword evidence="3" id="KW-0999">Mitochondrion inner membrane</keyword>
<keyword evidence="6" id="KW-0472">Membrane</keyword>
<feature type="region of interest" description="Disordered" evidence="8">
    <location>
        <begin position="206"/>
        <end position="249"/>
    </location>
</feature>
<comment type="caution">
    <text evidence="10">The sequence shown here is derived from an EMBL/GenBank/DDBJ whole genome shotgun (WGS) entry which is preliminary data.</text>
</comment>
<evidence type="ECO:0000256" key="1">
    <source>
        <dbReference type="ARBA" id="ARBA00004434"/>
    </source>
</evidence>
<feature type="compositionally biased region" description="Low complexity" evidence="8">
    <location>
        <begin position="288"/>
        <end position="300"/>
    </location>
</feature>
<dbReference type="EMBL" id="JADGJQ010000052">
    <property type="protein sequence ID" value="KAJ3175428.1"/>
    <property type="molecule type" value="Genomic_DNA"/>
</dbReference>
<accession>A0AAD5XKM0</accession>
<evidence type="ECO:0000256" key="2">
    <source>
        <dbReference type="ARBA" id="ARBA00022692"/>
    </source>
</evidence>
<sequence length="974" mass="106446">MTHTHGGYKAAEKDHHLSRMGDKGRGPKKHGSGKFNWGEADTPIVDGLVERKLCDNFATVADEADAEFDKVAAGEQKRTEQHSVQVASPEEFEKEKGMDVETAKEIARDLPQRDYLPILRAELFNLKLKPQDDFRYPPPPQLLSRDPGVALPTLASKNTGDREPPPSADAGGQAHGAPPRLRTAAWTLAHGVELEQVLRTALSEGSDLHRDRARPARTGSGYRAAARRFGTAGVSSRNNSRPSSAKLSNPDLDIAVVGNIPPAAQRPPSATVYRTAFSPPPEQSTYISASPARPRSSGRFSFHDPLPSGDQISQQPAALRDPLAEAAVAAQTAATSFQYKTTDHDMKFHLQEANTFLTGEKTRLFGGPDPAVQSDANSDRRRAKRGSFAFAPLPVEMPNPPPPAEVEPDPAPLPDKVEIVHCVEAASPIPPEPDESSQAEPAVESVPEPPLEAIHSLPASIRQSMDRLEEPLALESPPPAAVTLPELSPQPNLVAINESSSLYDDYGEPLPVKWDWNIKERDLVRAHGCIATSVLEKYVNAVHSQTALVCELGANRASVYRVRSELHLGHIAREERAANVSRGTLLHLYTVPGTAGAAKRCEAGGSCWKSRLYEEENPESSLLARRAYWKPAACSTGKPPRMPTLSTGRSTPLSGGFKFPRGTGRRHLSQTPRYLSQNTASDARPSSASKDTAVAAAAATPTSFGDRVGGYVEKTKTMVKQLISGTKVFLAETRQAKELKRKHTVEGYVWNRREYFLVKRNEQDFWRAIPFLFCCVFLGEAIPFLLLRGIVPSPCLIPEQVAAKVKRLTGIRKELSASLIQSIEAGDAISPHSFLTDDFVQRLANTQPQYFEIANMTGTQLRMYNKYLGIWRVGPAPYLRRVIRMHAEYIKGDDQLLVKEGVDKLSTAELQAALDARGLPSIDIPLPQMQSDLNAWAQLHAGADPVPFGLVFMTGIVRTGTQGRFADEQRSEAN</sequence>
<evidence type="ECO:0000256" key="8">
    <source>
        <dbReference type="SAM" id="MobiDB-lite"/>
    </source>
</evidence>
<dbReference type="GO" id="GO:0005743">
    <property type="term" value="C:mitochondrial inner membrane"/>
    <property type="evidence" value="ECO:0007669"/>
    <property type="project" value="UniProtKB-SubCell"/>
</dbReference>
<dbReference type="PANTHER" id="PTHR14009:SF1">
    <property type="entry name" value="MITOCHONDRIAL PROTON_CALCIUM EXCHANGER PROTEIN"/>
    <property type="match status" value="1"/>
</dbReference>
<feature type="compositionally biased region" description="Basic and acidic residues" evidence="8">
    <location>
        <begin position="91"/>
        <end position="100"/>
    </location>
</feature>
<evidence type="ECO:0000259" key="9">
    <source>
        <dbReference type="PROSITE" id="PS51758"/>
    </source>
</evidence>
<proteinExistence type="predicted"/>
<dbReference type="PANTHER" id="PTHR14009">
    <property type="entry name" value="LEUCINE ZIPPER-EF-HAND CONTAINING TRANSMEMBRANE PROTEIN"/>
    <property type="match status" value="1"/>
</dbReference>
<feature type="compositionally biased region" description="Polar residues" evidence="8">
    <location>
        <begin position="233"/>
        <end position="247"/>
    </location>
</feature>
<keyword evidence="5 7" id="KW-0496">Mitochondrion</keyword>
<dbReference type="InterPro" id="IPR044202">
    <property type="entry name" value="LETM1/MDM38-like"/>
</dbReference>
<evidence type="ECO:0000256" key="7">
    <source>
        <dbReference type="PROSITE-ProRule" id="PRU01094"/>
    </source>
</evidence>
<dbReference type="InterPro" id="IPR033122">
    <property type="entry name" value="LETM1-like_RBD"/>
</dbReference>
<evidence type="ECO:0000256" key="3">
    <source>
        <dbReference type="ARBA" id="ARBA00022792"/>
    </source>
</evidence>
<evidence type="ECO:0000256" key="6">
    <source>
        <dbReference type="ARBA" id="ARBA00023136"/>
    </source>
</evidence>
<feature type="compositionally biased region" description="Polar residues" evidence="8">
    <location>
        <begin position="669"/>
        <end position="681"/>
    </location>
</feature>
<evidence type="ECO:0000313" key="11">
    <source>
        <dbReference type="Proteomes" id="UP001212152"/>
    </source>
</evidence>
<feature type="region of interest" description="Disordered" evidence="8">
    <location>
        <begin position="364"/>
        <end position="409"/>
    </location>
</feature>
<keyword evidence="11" id="KW-1185">Reference proteome</keyword>
<feature type="region of interest" description="Disordered" evidence="8">
    <location>
        <begin position="277"/>
        <end position="313"/>
    </location>
</feature>
<evidence type="ECO:0000256" key="5">
    <source>
        <dbReference type="ARBA" id="ARBA00023128"/>
    </source>
</evidence>
<feature type="region of interest" description="Disordered" evidence="8">
    <location>
        <begin position="633"/>
        <end position="689"/>
    </location>
</feature>
<name>A0AAD5XKM0_9FUNG</name>
<feature type="compositionally biased region" description="Polar residues" evidence="8">
    <location>
        <begin position="644"/>
        <end position="653"/>
    </location>
</feature>
<protein>
    <recommendedName>
        <fullName evidence="9">Letm1 RBD domain-containing protein</fullName>
    </recommendedName>
</protein>
<feature type="region of interest" description="Disordered" evidence="8">
    <location>
        <begin position="130"/>
        <end position="178"/>
    </location>
</feature>
<dbReference type="Proteomes" id="UP001212152">
    <property type="component" value="Unassembled WGS sequence"/>
</dbReference>
<dbReference type="AlphaFoldDB" id="A0AAD5XKM0"/>
<keyword evidence="2" id="KW-0812">Transmembrane</keyword>
<reference evidence="10" key="1">
    <citation type="submission" date="2020-05" db="EMBL/GenBank/DDBJ databases">
        <title>Phylogenomic resolution of chytrid fungi.</title>
        <authorList>
            <person name="Stajich J.E."/>
            <person name="Amses K."/>
            <person name="Simmons R."/>
            <person name="Seto K."/>
            <person name="Myers J."/>
            <person name="Bonds A."/>
            <person name="Quandt C.A."/>
            <person name="Barry K."/>
            <person name="Liu P."/>
            <person name="Grigoriev I."/>
            <person name="Longcore J.E."/>
            <person name="James T.Y."/>
        </authorList>
    </citation>
    <scope>NUCLEOTIDE SEQUENCE</scope>
    <source>
        <strain evidence="10">JEL0379</strain>
    </source>
</reference>
<feature type="domain" description="Letm1 RBD" evidence="9">
    <location>
        <begin position="807"/>
        <end position="974"/>
    </location>
</feature>
<feature type="compositionally biased region" description="Pro residues" evidence="8">
    <location>
        <begin position="395"/>
        <end position="409"/>
    </location>
</feature>
<dbReference type="GO" id="GO:0030003">
    <property type="term" value="P:intracellular monoatomic cation homeostasis"/>
    <property type="evidence" value="ECO:0007669"/>
    <property type="project" value="TreeGrafter"/>
</dbReference>
<feature type="compositionally biased region" description="Basic and acidic residues" evidence="8">
    <location>
        <begin position="10"/>
        <end position="25"/>
    </location>
</feature>
<keyword evidence="4" id="KW-1133">Transmembrane helix</keyword>
<feature type="region of interest" description="Disordered" evidence="8">
    <location>
        <begin position="73"/>
        <end position="100"/>
    </location>
</feature>
<evidence type="ECO:0000313" key="10">
    <source>
        <dbReference type="EMBL" id="KAJ3175428.1"/>
    </source>
</evidence>
<dbReference type="Pfam" id="PF07766">
    <property type="entry name" value="LETM1_RBD"/>
    <property type="match status" value="1"/>
</dbReference>
<evidence type="ECO:0000256" key="4">
    <source>
        <dbReference type="ARBA" id="ARBA00022989"/>
    </source>
</evidence>
<dbReference type="GO" id="GO:0043022">
    <property type="term" value="F:ribosome binding"/>
    <property type="evidence" value="ECO:0007669"/>
    <property type="project" value="InterPro"/>
</dbReference>
<gene>
    <name evidence="10" type="ORF">HDU87_006248</name>
</gene>
<dbReference type="PROSITE" id="PS51758">
    <property type="entry name" value="LETM1_RBD"/>
    <property type="match status" value="1"/>
</dbReference>